<dbReference type="EMBL" id="CAJHNH020004874">
    <property type="protein sequence ID" value="CAG5131768.1"/>
    <property type="molecule type" value="Genomic_DNA"/>
</dbReference>
<dbReference type="AlphaFoldDB" id="A0A8S3ZUS1"/>
<protein>
    <recommendedName>
        <fullName evidence="2">Inner membrane component domain-containing protein</fullName>
    </recommendedName>
</protein>
<accession>A0A8S3ZUS1</accession>
<dbReference type="InterPro" id="IPR005185">
    <property type="entry name" value="YccF"/>
</dbReference>
<evidence type="ECO:0000313" key="3">
    <source>
        <dbReference type="EMBL" id="CAG5131768.1"/>
    </source>
</evidence>
<reference evidence="3" key="1">
    <citation type="submission" date="2021-04" db="EMBL/GenBank/DDBJ databases">
        <authorList>
            <consortium name="Molecular Ecology Group"/>
        </authorList>
    </citation>
    <scope>NUCLEOTIDE SEQUENCE</scope>
</reference>
<feature type="domain" description="Inner membrane component" evidence="2">
    <location>
        <begin position="175"/>
        <end position="207"/>
    </location>
</feature>
<evidence type="ECO:0000256" key="1">
    <source>
        <dbReference type="SAM" id="Phobius"/>
    </source>
</evidence>
<dbReference type="Pfam" id="PF03733">
    <property type="entry name" value="YccF"/>
    <property type="match status" value="1"/>
</dbReference>
<feature type="non-terminal residue" evidence="3">
    <location>
        <position position="1"/>
    </location>
</feature>
<keyword evidence="1" id="KW-0472">Membrane</keyword>
<keyword evidence="1" id="KW-0812">Transmembrane</keyword>
<gene>
    <name evidence="3" type="ORF">CUNI_LOCUS17326</name>
</gene>
<dbReference type="OrthoDB" id="6158408at2759"/>
<comment type="caution">
    <text evidence="3">The sequence shown here is derived from an EMBL/GenBank/DDBJ whole genome shotgun (WGS) entry which is preliminary data.</text>
</comment>
<organism evidence="3 4">
    <name type="scientific">Candidula unifasciata</name>
    <dbReference type="NCBI Taxonomy" id="100452"/>
    <lineage>
        <taxon>Eukaryota</taxon>
        <taxon>Metazoa</taxon>
        <taxon>Spiralia</taxon>
        <taxon>Lophotrochozoa</taxon>
        <taxon>Mollusca</taxon>
        <taxon>Gastropoda</taxon>
        <taxon>Heterobranchia</taxon>
        <taxon>Euthyneura</taxon>
        <taxon>Panpulmonata</taxon>
        <taxon>Eupulmonata</taxon>
        <taxon>Stylommatophora</taxon>
        <taxon>Helicina</taxon>
        <taxon>Helicoidea</taxon>
        <taxon>Geomitridae</taxon>
        <taxon>Candidula</taxon>
    </lineage>
</organism>
<keyword evidence="4" id="KW-1185">Reference proteome</keyword>
<proteinExistence type="predicted"/>
<keyword evidence="1" id="KW-1133">Transmembrane helix</keyword>
<evidence type="ECO:0000259" key="2">
    <source>
        <dbReference type="Pfam" id="PF03733"/>
    </source>
</evidence>
<name>A0A8S3ZUS1_9EUPU</name>
<sequence length="207" mass="23479">MMEANAEDDGYSHQQQQQRTLVRHEGMLHPAFQISGLDSSYRPRSATMPSVLESEDLTVASYYSDTAAVTTEKLARRKKKYIASVRARGFVQSEHLENDEVDLEGSNVLLAENYIEANRISNNYKFGLKKWKSHVTARPLESRSEIVQDLYSDINTMKEAKGGQDIVEISTWHPCNILYTLLIGWWLSLVYVIVAAFMALTVVGLPY</sequence>
<feature type="transmembrane region" description="Helical" evidence="1">
    <location>
        <begin position="183"/>
        <end position="205"/>
    </location>
</feature>
<dbReference type="Proteomes" id="UP000678393">
    <property type="component" value="Unassembled WGS sequence"/>
</dbReference>
<evidence type="ECO:0000313" key="4">
    <source>
        <dbReference type="Proteomes" id="UP000678393"/>
    </source>
</evidence>